<reference evidence="4" key="2">
    <citation type="submission" date="2025-08" db="UniProtKB">
        <authorList>
            <consortium name="Ensembl"/>
        </authorList>
    </citation>
    <scope>IDENTIFICATION</scope>
</reference>
<dbReference type="Proteomes" id="UP000694397">
    <property type="component" value="Chromosome 7"/>
</dbReference>
<dbReference type="InterPro" id="IPR026153">
    <property type="entry name" value="Treslin"/>
</dbReference>
<dbReference type="GO" id="GO:0007095">
    <property type="term" value="P:mitotic G2 DNA damage checkpoint signaling"/>
    <property type="evidence" value="ECO:0007669"/>
    <property type="project" value="TreeGrafter"/>
</dbReference>
<dbReference type="GO" id="GO:0010212">
    <property type="term" value="P:response to ionizing radiation"/>
    <property type="evidence" value="ECO:0007669"/>
    <property type="project" value="InterPro"/>
</dbReference>
<dbReference type="GO" id="GO:0003682">
    <property type="term" value="F:chromatin binding"/>
    <property type="evidence" value="ECO:0007669"/>
    <property type="project" value="TreeGrafter"/>
</dbReference>
<feature type="region of interest" description="Disordered" evidence="1">
    <location>
        <begin position="933"/>
        <end position="970"/>
    </location>
</feature>
<dbReference type="GO" id="GO:0030174">
    <property type="term" value="P:regulation of DNA-templated DNA replication initiation"/>
    <property type="evidence" value="ECO:0007669"/>
    <property type="project" value="TreeGrafter"/>
</dbReference>
<feature type="region of interest" description="Disordered" evidence="1">
    <location>
        <begin position="357"/>
        <end position="376"/>
    </location>
</feature>
<reference evidence="4" key="3">
    <citation type="submission" date="2025-09" db="UniProtKB">
        <authorList>
            <consortium name="Ensembl"/>
        </authorList>
    </citation>
    <scope>IDENTIFICATION</scope>
</reference>
<dbReference type="InterPro" id="IPR053920">
    <property type="entry name" value="Treslin_STD"/>
</dbReference>
<protein>
    <recommendedName>
        <fullName evidence="6">Treslin N-terminal domain-containing protein</fullName>
    </recommendedName>
</protein>
<dbReference type="GO" id="GO:0005634">
    <property type="term" value="C:nucleus"/>
    <property type="evidence" value="ECO:0007669"/>
    <property type="project" value="InterPro"/>
</dbReference>
<feature type="region of interest" description="Disordered" evidence="1">
    <location>
        <begin position="391"/>
        <end position="428"/>
    </location>
</feature>
<dbReference type="InterPro" id="IPR032746">
    <property type="entry name" value="Treslin_M"/>
</dbReference>
<evidence type="ECO:0000313" key="5">
    <source>
        <dbReference type="Proteomes" id="UP000694397"/>
    </source>
</evidence>
<dbReference type="OrthoDB" id="5812172at2759"/>
<evidence type="ECO:0008006" key="6">
    <source>
        <dbReference type="Google" id="ProtNLM"/>
    </source>
</evidence>
<feature type="compositionally biased region" description="Polar residues" evidence="1">
    <location>
        <begin position="391"/>
        <end position="400"/>
    </location>
</feature>
<feature type="region of interest" description="Disordered" evidence="1">
    <location>
        <begin position="1424"/>
        <end position="1478"/>
    </location>
</feature>
<evidence type="ECO:0000259" key="2">
    <source>
        <dbReference type="Pfam" id="PF15292"/>
    </source>
</evidence>
<dbReference type="Pfam" id="PF15292">
    <property type="entry name" value="Treslin_M"/>
    <property type="match status" value="1"/>
</dbReference>
<dbReference type="GeneTree" id="ENSGT00390000005222"/>
<reference evidence="4 5" key="1">
    <citation type="submission" date="2019-04" db="EMBL/GenBank/DDBJ databases">
        <authorList>
            <consortium name="Wellcome Sanger Institute Data Sharing"/>
        </authorList>
    </citation>
    <scope>NUCLEOTIDE SEQUENCE [LARGE SCALE GENOMIC DNA]</scope>
</reference>
<dbReference type="PANTHER" id="PTHR21556">
    <property type="entry name" value="TRESLIN"/>
    <property type="match status" value="1"/>
</dbReference>
<sequence>MAQNQVVLHWVDSSLYSQVMSYTDHVGYEALSSALLQQGGSMLPLAALLWLCNPEVGKLWKQQPGLDACGAAHLHAWPEEGFPFDSSMGYLLSSQQHYRMAFPIQEGVLRWGEVTCNVSVEPVSPGLHKLCCPVSITLSGVLQEWKSSFSMDSILACWLLQQRPQSILENAEDGMAFHHLLRELSAQAFPMFAEVSDGDMTHTAVFAPLSTSTALLFVVRLQDTYLEEVLSTNPISMATAMPSTDLPDVVSSVLNVVYDIMEDDDKEESPNGQGNSPVPEWVHHELRTCAGSFPAVLFETWFPWSDQSGVSSQLMESIRLFAEPEEGEPDHSDESQLDLTEALSELYQGIPAEASIDKRGTKRGAQRTPVRQKMKTMSRSLQMLNTARLNVKAQKSQLDDSSGAERGPDRMRKRWSGNTSKHHHTAPNFKSEEELLSHLKLTYQEMVLKRDSSLITEVQNFFALVKTFLKVSPDTEVGSSGLIQQNILKSSKSLRQQYENSSDTDSKLRECQLQAILRLEVCRSRLPEAQMEVLDNVTEEVADMLRIISLTKDPIYLSKFLEDILPVYQNVIPKILADVYHSLGIQLPEALALVLPSDFFSDESLVRESTSPVASQDPVSDAGQQLEELRDRSAKKRKSGKLTRHLSTSDATQSLRQIEIPRKSLRVQAKSQPSSAPEEPFKQPVQEVTKVRRNLFKQQVTSPRKTFSRSRSVSAVEGSKHKHLHAKDGTVSARHTLLTKKVAETPIHKQVSNRLLQRQRAGRKSDPSDLCVVEESPIKQSDLRRSPRIKSLSFTRRHSFYSSSQGRSRNMERALMSSQFSASGSQTGLVNIQTIRSPVRLLFGEAHSPHRSHLLRQGISLHSTREQRQNSADSEVFENPKRTPSRTPCKRQRSSSGIKTPKKSPHTPLKMSPEVGFAIGRDGIVLRGSPFRSTAQRAPHKNSHAETNVRAASVCTGNSRSPGVPSEMAASGITWSPSSQGIKVEGAAFVFKVPDSPSVSNQSSPQLLRMPSKVDGLNRCGLFKTPEKQMQGATQCSPRIAPGSPKLKTPGTGEKTPKKSIRQRSSERLAKKLSPMGRVQTVPSKIYLTQPSPQALSPLKHVLQTPQKSPLFAVPVLMSSRTSAATYTYPAALCCTPGANAVMPSKKCSTNDGLESVLEFSDIMYPADASSSLFKSLGEAETTHVRKKTVSSDHCEAAVPHDSESLSQTGEVKAELVSLLQPESSQLDTYSSQATTEDNSIDISEATVIKTELSDGLKMKISFSRKPARPSEVSLVETSAESSLPMPRRSYGFRRTPDRQQRAAAARLESSKALPHFSTSNILCEPVMHPFQLEPEMQGIGMPKRKLRRIDSFCTGEPVGENDPQGLSQGLVNVKNPKVESPLSRCPKARGHTSPSVCTRGTPAKSTPGKGGVQTFICQSYTPTTQAVGTPSPSMTDPTPWTPSPQSRGRSTPESLNKWPRRKRAGLRLPGGKDASMQGVQPLVEEGDDAELEGVCQLPDVDECRDVNVWPGPGVLCSPFRGQCSWVPQTPTPTEDVDFAEQCVHQSKNAAVPPCDKAQSLSKEDLPAIAVTTPSTKAMRSVSASGILALTESPLFYTLKSRSSRDDLDLSPFHRSTPFRTYSRKRLL</sequence>
<feature type="region of interest" description="Disordered" evidence="1">
    <location>
        <begin position="861"/>
        <end position="914"/>
    </location>
</feature>
<feature type="compositionally biased region" description="Basic residues" evidence="1">
    <location>
        <begin position="633"/>
        <end position="644"/>
    </location>
</feature>
<feature type="domain" description="Treslin STD" evidence="3">
    <location>
        <begin position="433"/>
        <end position="583"/>
    </location>
</feature>
<name>A0A8C9S2W4_SCLFO</name>
<feature type="compositionally biased region" description="Basic residues" evidence="1">
    <location>
        <begin position="411"/>
        <end position="425"/>
    </location>
</feature>
<accession>A0A8C9S2W4</accession>
<dbReference type="PANTHER" id="PTHR21556:SF2">
    <property type="entry name" value="TRESLIN"/>
    <property type="match status" value="1"/>
</dbReference>
<feature type="region of interest" description="Disordered" evidence="1">
    <location>
        <begin position="1379"/>
        <end position="1411"/>
    </location>
</feature>
<feature type="region of interest" description="Disordered" evidence="1">
    <location>
        <begin position="631"/>
        <end position="684"/>
    </location>
</feature>
<evidence type="ECO:0000313" key="4">
    <source>
        <dbReference type="Ensembl" id="ENSSFOP00015023389.2"/>
    </source>
</evidence>
<evidence type="ECO:0000259" key="3">
    <source>
        <dbReference type="Pfam" id="PF21855"/>
    </source>
</evidence>
<feature type="compositionally biased region" description="Low complexity" evidence="1">
    <location>
        <begin position="1045"/>
        <end position="1054"/>
    </location>
</feature>
<dbReference type="Ensembl" id="ENSSFOT00015023645.2">
    <property type="protein sequence ID" value="ENSSFOP00015023389.2"/>
    <property type="gene ID" value="ENSSFOG00015015039.2"/>
</dbReference>
<feature type="compositionally biased region" description="Basic residues" evidence="1">
    <location>
        <begin position="360"/>
        <end position="376"/>
    </location>
</feature>
<feature type="region of interest" description="Disordered" evidence="1">
    <location>
        <begin position="1028"/>
        <end position="1066"/>
    </location>
</feature>
<gene>
    <name evidence="4" type="primary">ticrr</name>
</gene>
<keyword evidence="5" id="KW-1185">Reference proteome</keyword>
<feature type="compositionally biased region" description="Polar residues" evidence="1">
    <location>
        <begin position="645"/>
        <end position="656"/>
    </location>
</feature>
<feature type="compositionally biased region" description="Polar residues" evidence="1">
    <location>
        <begin position="1424"/>
        <end position="1455"/>
    </location>
</feature>
<dbReference type="Pfam" id="PF21855">
    <property type="entry name" value="Treslin_STD"/>
    <property type="match status" value="1"/>
</dbReference>
<feature type="domain" description="Treslin M" evidence="2">
    <location>
        <begin position="82"/>
        <end position="218"/>
    </location>
</feature>
<feature type="region of interest" description="Disordered" evidence="1">
    <location>
        <begin position="699"/>
        <end position="726"/>
    </location>
</feature>
<proteinExistence type="predicted"/>
<dbReference type="GO" id="GO:0033314">
    <property type="term" value="P:mitotic DNA replication checkpoint signaling"/>
    <property type="evidence" value="ECO:0007669"/>
    <property type="project" value="InterPro"/>
</dbReference>
<dbReference type="GO" id="GO:0006260">
    <property type="term" value="P:DNA replication"/>
    <property type="evidence" value="ECO:0007669"/>
    <property type="project" value="InterPro"/>
</dbReference>
<evidence type="ECO:0000256" key="1">
    <source>
        <dbReference type="SAM" id="MobiDB-lite"/>
    </source>
</evidence>
<feature type="compositionally biased region" description="Polar residues" evidence="1">
    <location>
        <begin position="699"/>
        <end position="713"/>
    </location>
</feature>
<feature type="region of interest" description="Disordered" evidence="1">
    <location>
        <begin position="1268"/>
        <end position="1296"/>
    </location>
</feature>
<organism evidence="4 5">
    <name type="scientific">Scleropages formosus</name>
    <name type="common">Asian bonytongue</name>
    <name type="synonym">Osteoglossum formosum</name>
    <dbReference type="NCBI Taxonomy" id="113540"/>
    <lineage>
        <taxon>Eukaryota</taxon>
        <taxon>Metazoa</taxon>
        <taxon>Chordata</taxon>
        <taxon>Craniata</taxon>
        <taxon>Vertebrata</taxon>
        <taxon>Euteleostomi</taxon>
        <taxon>Actinopterygii</taxon>
        <taxon>Neopterygii</taxon>
        <taxon>Teleostei</taxon>
        <taxon>Osteoglossocephala</taxon>
        <taxon>Osteoglossomorpha</taxon>
        <taxon>Osteoglossiformes</taxon>
        <taxon>Osteoglossidae</taxon>
        <taxon>Scleropages</taxon>
    </lineage>
</organism>